<dbReference type="EnsemblMetazoa" id="AMEM013708-RA">
    <property type="protein sequence ID" value="AMEM013708-PA"/>
    <property type="gene ID" value="AMEM013708"/>
</dbReference>
<evidence type="ECO:0000313" key="2">
    <source>
        <dbReference type="Proteomes" id="UP000075903"/>
    </source>
</evidence>
<dbReference type="VEuPathDB" id="VectorBase:AMEM013708"/>
<dbReference type="Proteomes" id="UP000075903">
    <property type="component" value="Unassembled WGS sequence"/>
</dbReference>
<proteinExistence type="predicted"/>
<evidence type="ECO:0000313" key="1">
    <source>
        <dbReference type="EnsemblMetazoa" id="AMEM013708-PA"/>
    </source>
</evidence>
<organism evidence="1 2">
    <name type="scientific">Anopheles merus</name>
    <name type="common">Mosquito</name>
    <dbReference type="NCBI Taxonomy" id="30066"/>
    <lineage>
        <taxon>Eukaryota</taxon>
        <taxon>Metazoa</taxon>
        <taxon>Ecdysozoa</taxon>
        <taxon>Arthropoda</taxon>
        <taxon>Hexapoda</taxon>
        <taxon>Insecta</taxon>
        <taxon>Pterygota</taxon>
        <taxon>Neoptera</taxon>
        <taxon>Endopterygota</taxon>
        <taxon>Diptera</taxon>
        <taxon>Nematocera</taxon>
        <taxon>Culicoidea</taxon>
        <taxon>Culicidae</taxon>
        <taxon>Anophelinae</taxon>
        <taxon>Anopheles</taxon>
    </lineage>
</organism>
<sequence length="274" mass="30103">MSRSPAIHSGLVLSESSTRIALTLAQTLVEPAGERATERTLAARPTVHVQHRVVDAVHQPVPVAVGAVLFHVLRHDAGRAVVIVRAVLERTPAGRFVRRQDHPARIHPLTDCLQVVDVLQPVEASQMHRKQVAFRLDRNAPFTVANDSSSSSDGPKGCIARRIDRECVARVSRQPTDGCADPLEDRDLAIVVAARRSDSTPLSRKSRSNVPTLIGNTRMMVFRYSRYFGMDTSTRPRRCPSMMAAAASSGFTSRIRLGKRMCGRLHSPVSTMYG</sequence>
<accession>A0A182VEQ2</accession>
<name>A0A182VEQ2_ANOME</name>
<protein>
    <submittedName>
        <fullName evidence="1">Uncharacterized protein</fullName>
    </submittedName>
</protein>
<dbReference type="AlphaFoldDB" id="A0A182VEQ2"/>
<reference evidence="1" key="1">
    <citation type="submission" date="2020-05" db="UniProtKB">
        <authorList>
            <consortium name="EnsemblMetazoa"/>
        </authorList>
    </citation>
    <scope>IDENTIFICATION</scope>
    <source>
        <strain evidence="1">MAF</strain>
    </source>
</reference>
<keyword evidence="2" id="KW-1185">Reference proteome</keyword>